<evidence type="ECO:0000313" key="1">
    <source>
        <dbReference type="EMBL" id="OAE24796.1"/>
    </source>
</evidence>
<dbReference type="Proteomes" id="UP000077202">
    <property type="component" value="Unassembled WGS sequence"/>
</dbReference>
<dbReference type="AlphaFoldDB" id="A0A176VY20"/>
<protein>
    <submittedName>
        <fullName evidence="1">Uncharacterized protein</fullName>
    </submittedName>
</protein>
<comment type="caution">
    <text evidence="1">The sequence shown here is derived from an EMBL/GenBank/DDBJ whole genome shotgun (WGS) entry which is preliminary data.</text>
</comment>
<proteinExistence type="predicted"/>
<sequence length="186" mass="20783">MPLGRRITLGGARAQCQHFMRVHSQIESTTRGMGLLMEAKQKQFLLQTKAVDGDETWSGNAVDTEKDDTQQALPLAKVDKVNKLEDEVEERSQKKRKLKRVAISETIDHCAGICVRRSVSTKLRSANVRACSKIKAKQLLIEEEDSTNCSEAASQGRITPAEWVELEAKVACTKEGPFEKEVWPSE</sequence>
<keyword evidence="2" id="KW-1185">Reference proteome</keyword>
<evidence type="ECO:0000313" key="2">
    <source>
        <dbReference type="Proteomes" id="UP000077202"/>
    </source>
</evidence>
<name>A0A176VY20_MARPO</name>
<dbReference type="EMBL" id="LVLJ01002474">
    <property type="protein sequence ID" value="OAE24796.1"/>
    <property type="molecule type" value="Genomic_DNA"/>
</dbReference>
<gene>
    <name evidence="1" type="ORF">AXG93_3086s1030</name>
</gene>
<organism evidence="1 2">
    <name type="scientific">Marchantia polymorpha subsp. ruderalis</name>
    <dbReference type="NCBI Taxonomy" id="1480154"/>
    <lineage>
        <taxon>Eukaryota</taxon>
        <taxon>Viridiplantae</taxon>
        <taxon>Streptophyta</taxon>
        <taxon>Embryophyta</taxon>
        <taxon>Marchantiophyta</taxon>
        <taxon>Marchantiopsida</taxon>
        <taxon>Marchantiidae</taxon>
        <taxon>Marchantiales</taxon>
        <taxon>Marchantiaceae</taxon>
        <taxon>Marchantia</taxon>
    </lineage>
</organism>
<accession>A0A176VY20</accession>
<reference evidence="1" key="1">
    <citation type="submission" date="2016-03" db="EMBL/GenBank/DDBJ databases">
        <title>Mechanisms controlling the formation of the plant cell surface in tip-growing cells are functionally conserved among land plants.</title>
        <authorList>
            <person name="Honkanen S."/>
            <person name="Jones V.A."/>
            <person name="Morieri G."/>
            <person name="Champion C."/>
            <person name="Hetherington A.J."/>
            <person name="Kelly S."/>
            <person name="Saint-Marcoux D."/>
            <person name="Proust H."/>
            <person name="Prescott H."/>
            <person name="Dolan L."/>
        </authorList>
    </citation>
    <scope>NUCLEOTIDE SEQUENCE [LARGE SCALE GENOMIC DNA]</scope>
    <source>
        <tissue evidence="1">Whole gametophyte</tissue>
    </source>
</reference>